<accession>A0ABT2HX96</accession>
<evidence type="ECO:0000256" key="2">
    <source>
        <dbReference type="ARBA" id="ARBA00022692"/>
    </source>
</evidence>
<comment type="subcellular location">
    <subcellularLocation>
        <location evidence="1">Membrane</location>
        <topology evidence="1">Multi-pass membrane protein</topology>
    </subcellularLocation>
</comment>
<feature type="transmembrane region" description="Helical" evidence="6">
    <location>
        <begin position="166"/>
        <end position="183"/>
    </location>
</feature>
<feature type="transmembrane region" description="Helical" evidence="6">
    <location>
        <begin position="221"/>
        <end position="243"/>
    </location>
</feature>
<evidence type="ECO:0000313" key="9">
    <source>
        <dbReference type="Proteomes" id="UP001525379"/>
    </source>
</evidence>
<dbReference type="SUPFAM" id="SSF144091">
    <property type="entry name" value="Rhomboid-like"/>
    <property type="match status" value="1"/>
</dbReference>
<evidence type="ECO:0000256" key="6">
    <source>
        <dbReference type="SAM" id="Phobius"/>
    </source>
</evidence>
<feature type="region of interest" description="Disordered" evidence="5">
    <location>
        <begin position="457"/>
        <end position="480"/>
    </location>
</feature>
<evidence type="ECO:0000256" key="3">
    <source>
        <dbReference type="ARBA" id="ARBA00022989"/>
    </source>
</evidence>
<evidence type="ECO:0000256" key="1">
    <source>
        <dbReference type="ARBA" id="ARBA00004141"/>
    </source>
</evidence>
<feature type="transmembrane region" description="Helical" evidence="6">
    <location>
        <begin position="288"/>
        <end position="309"/>
    </location>
</feature>
<protein>
    <submittedName>
        <fullName evidence="8">Uncharacterized protein</fullName>
    </submittedName>
</protein>
<keyword evidence="4 6" id="KW-0472">Membrane</keyword>
<organism evidence="8 9">
    <name type="scientific">Pseudoclavibacter albus</name>
    <dbReference type="NCBI Taxonomy" id="272241"/>
    <lineage>
        <taxon>Bacteria</taxon>
        <taxon>Bacillati</taxon>
        <taxon>Actinomycetota</taxon>
        <taxon>Actinomycetes</taxon>
        <taxon>Micrococcales</taxon>
        <taxon>Microbacteriaceae</taxon>
        <taxon>Pseudoclavibacter</taxon>
    </lineage>
</organism>
<keyword evidence="7" id="KW-0732">Signal</keyword>
<keyword evidence="9" id="KW-1185">Reference proteome</keyword>
<dbReference type="InterPro" id="IPR035952">
    <property type="entry name" value="Rhomboid-like_sf"/>
</dbReference>
<keyword evidence="3 6" id="KW-1133">Transmembrane helix</keyword>
<dbReference type="EMBL" id="JALXSQ010000020">
    <property type="protein sequence ID" value="MCT2042929.1"/>
    <property type="molecule type" value="Genomic_DNA"/>
</dbReference>
<name>A0ABT2HX96_9MICO</name>
<evidence type="ECO:0000313" key="8">
    <source>
        <dbReference type="EMBL" id="MCT2042929.1"/>
    </source>
</evidence>
<feature type="transmembrane region" description="Helical" evidence="6">
    <location>
        <begin position="140"/>
        <end position="159"/>
    </location>
</feature>
<reference evidence="8 9" key="1">
    <citation type="submission" date="2022-04" db="EMBL/GenBank/DDBJ databases">
        <title>Human microbiome associated bacterial genomes.</title>
        <authorList>
            <person name="Sandstrom S."/>
            <person name="Salamzade R."/>
            <person name="Kalan L.R."/>
        </authorList>
    </citation>
    <scope>NUCLEOTIDE SEQUENCE [LARGE SCALE GENOMIC DNA]</scope>
    <source>
        <strain evidence="9">p3-SID1799</strain>
    </source>
</reference>
<feature type="transmembrane region" description="Helical" evidence="6">
    <location>
        <begin position="100"/>
        <end position="120"/>
    </location>
</feature>
<keyword evidence="2 6" id="KW-0812">Transmembrane</keyword>
<evidence type="ECO:0000256" key="5">
    <source>
        <dbReference type="SAM" id="MobiDB-lite"/>
    </source>
</evidence>
<dbReference type="Proteomes" id="UP001525379">
    <property type="component" value="Unassembled WGS sequence"/>
</dbReference>
<gene>
    <name evidence="8" type="ORF">M3D15_06245</name>
</gene>
<feature type="transmembrane region" description="Helical" evidence="6">
    <location>
        <begin position="358"/>
        <end position="378"/>
    </location>
</feature>
<dbReference type="Gene3D" id="1.20.1540.10">
    <property type="entry name" value="Rhomboid-like"/>
    <property type="match status" value="1"/>
</dbReference>
<feature type="transmembrane region" description="Helical" evidence="6">
    <location>
        <begin position="189"/>
        <end position="209"/>
    </location>
</feature>
<evidence type="ECO:0000256" key="7">
    <source>
        <dbReference type="SAM" id="SignalP"/>
    </source>
</evidence>
<feature type="transmembrane region" description="Helical" evidence="6">
    <location>
        <begin position="69"/>
        <end position="93"/>
    </location>
</feature>
<evidence type="ECO:0000256" key="4">
    <source>
        <dbReference type="ARBA" id="ARBA00023136"/>
    </source>
</evidence>
<dbReference type="RefSeq" id="WP_260104249.1">
    <property type="nucleotide sequence ID" value="NZ_JALXSQ010000020.1"/>
</dbReference>
<sequence length="480" mass="51732">MSAVRRIGTWITRHWVTTVCIVLLCAATAAGLVTAAGGYSVDDNPANAVFATGQHQVIELGRWWTISTWTLMGSSIEELLFAVALVLLAGWLVEHRVRRAPWVFGSLVALVIGALLAILLESAGIDADFPGAYEAAQKLVSDPSALGATLAAVGSAWCPRVMRRRIRSSLAMLTTMLVVYVGHPSDLQRLLAVLVGILIGSALVREPLVHDLWRPSRSHELRAWLASMLAVLGVGPIIASVAMRANAVAVPLVSLFMSDAQFDADACNVWHVSEACASLSAHSGFTMFLDNVVTGLPWLVLVLAAWGVWRGQRIPLWIGATIVGALGLTVWYFWLIEPLVLGDLDLTTASLWGQQGQWFWQVLIIGLVHLVVAGVLIANQRLCQNQPMCASCASPFAASGSGCWRSPRSISVLRGRSPLPSRRHRIRGRPCCTSRSDSCRRTSSRSRRAHCSRWMSSAASSASRSPSSRPSSCSSPSGES</sequence>
<feature type="chain" id="PRO_5045759915" evidence="7">
    <location>
        <begin position="36"/>
        <end position="480"/>
    </location>
</feature>
<comment type="caution">
    <text evidence="8">The sequence shown here is derived from an EMBL/GenBank/DDBJ whole genome shotgun (WGS) entry which is preliminary data.</text>
</comment>
<feature type="transmembrane region" description="Helical" evidence="6">
    <location>
        <begin position="316"/>
        <end position="336"/>
    </location>
</feature>
<feature type="signal peptide" evidence="7">
    <location>
        <begin position="1"/>
        <end position="35"/>
    </location>
</feature>
<proteinExistence type="predicted"/>